<dbReference type="OrthoDB" id="7052188at2"/>
<proteinExistence type="predicted"/>
<dbReference type="InterPro" id="IPR036365">
    <property type="entry name" value="PGBD-like_sf"/>
</dbReference>
<evidence type="ECO:0000259" key="2">
    <source>
        <dbReference type="Pfam" id="PF14326"/>
    </source>
</evidence>
<dbReference type="EMBL" id="RKQL01000002">
    <property type="protein sequence ID" value="RPE70748.1"/>
    <property type="molecule type" value="Genomic_DNA"/>
</dbReference>
<dbReference type="RefSeq" id="WP_124221650.1">
    <property type="nucleotide sequence ID" value="NZ_RKQL01000002.1"/>
</dbReference>
<evidence type="ECO:0000256" key="1">
    <source>
        <dbReference type="SAM" id="Phobius"/>
    </source>
</evidence>
<keyword evidence="4" id="KW-1185">Reference proteome</keyword>
<gene>
    <name evidence="3" type="ORF">EDC62_1235</name>
</gene>
<protein>
    <submittedName>
        <fullName evidence="3">Uncharacterized protein DUF4384</fullName>
    </submittedName>
</protein>
<accession>A0A3N4UL86</accession>
<reference evidence="3 4" key="1">
    <citation type="submission" date="2018-11" db="EMBL/GenBank/DDBJ databases">
        <title>Genomic Encyclopedia of Type Strains, Phase IV (KMG-IV): sequencing the most valuable type-strain genomes for metagenomic binning, comparative biology and taxonomic classification.</title>
        <authorList>
            <person name="Goeker M."/>
        </authorList>
    </citation>
    <scope>NUCLEOTIDE SEQUENCE [LARGE SCALE GENOMIC DNA]</scope>
    <source>
        <strain evidence="3 4">DSM 101684</strain>
    </source>
</reference>
<dbReference type="Proteomes" id="UP000272193">
    <property type="component" value="Unassembled WGS sequence"/>
</dbReference>
<dbReference type="InterPro" id="IPR025493">
    <property type="entry name" value="DUF4384"/>
</dbReference>
<comment type="caution">
    <text evidence="3">The sequence shown here is derived from an EMBL/GenBank/DDBJ whole genome shotgun (WGS) entry which is preliminary data.</text>
</comment>
<feature type="domain" description="DUF4384" evidence="2">
    <location>
        <begin position="427"/>
        <end position="505"/>
    </location>
</feature>
<keyword evidence="1" id="KW-0472">Membrane</keyword>
<dbReference type="AlphaFoldDB" id="A0A3N4UL86"/>
<feature type="transmembrane region" description="Helical" evidence="1">
    <location>
        <begin position="12"/>
        <end position="32"/>
    </location>
</feature>
<sequence>MTATTAPRSRGSLFASLVRALGIASLAVWIGGCSTPMNVRDDAVYQSYGSAANRPANKPVRSISSFSDSLMCMDRLFREAQVPTTLITSKWIPDYSNRVPVATKEMIVTALSQMSRTSNAFRYVDYEVDIARQDTVQNLTAILLGINQMQLQRPALYVSGGVAFVDQNVLNNRFNVGTSASRLETGYSQNKNATIIGLELHLGDFRTRTLIPGLDSANEVVIGTGGQGLDLAGRISTYGWNFNVGRDYTQGSGAAIRTLVELAMIELAGKWARVPYWQCLTLDQAHPDFQRQLRDWYDEGDVGIRHGLIRQSLISHGYLGPDKANVPLNDPDFRAALARFQADQGMVVTGSIDFPTYERALRSFVGLGEDGKLVRIGWTPTTASPILASTVEPSSTGKGIQVYGSAAPAPLKLELRIENPKPDKSVFESGEQIFASATVSRASYMYCYFAESLGNVLRLLPNPSRPTSAVPANQMVRIPDWMAPNPGFVLDAGVPGTETLTCFASVEDPASRLPAPLVEPGLQPLPGFNGMHSIREAFHKAFDGRGYVEQTLQWEVRPRRAQAADASPQPKS</sequence>
<name>A0A3N4UL86_9BURK</name>
<dbReference type="SUPFAM" id="SSF47090">
    <property type="entry name" value="PGBD-like"/>
    <property type="match status" value="1"/>
</dbReference>
<organism evidence="3 4">
    <name type="scientific">Tibeticola sediminis</name>
    <dbReference type="NCBI Taxonomy" id="1917811"/>
    <lineage>
        <taxon>Bacteria</taxon>
        <taxon>Pseudomonadati</taxon>
        <taxon>Pseudomonadota</taxon>
        <taxon>Betaproteobacteria</taxon>
        <taxon>Burkholderiales</taxon>
        <taxon>Comamonadaceae</taxon>
        <taxon>Tibeticola</taxon>
    </lineage>
</organism>
<evidence type="ECO:0000313" key="4">
    <source>
        <dbReference type="Proteomes" id="UP000272193"/>
    </source>
</evidence>
<keyword evidence="1" id="KW-0812">Transmembrane</keyword>
<evidence type="ECO:0000313" key="3">
    <source>
        <dbReference type="EMBL" id="RPE70748.1"/>
    </source>
</evidence>
<keyword evidence="1" id="KW-1133">Transmembrane helix</keyword>
<dbReference type="Pfam" id="PF14326">
    <property type="entry name" value="DUF4384"/>
    <property type="match status" value="1"/>
</dbReference>